<comment type="similarity">
    <text evidence="14">Belongs to the dicarboxylate/amino acid:cation symporter (DAACS) (TC 2.A.23) family.</text>
</comment>
<keyword evidence="14" id="KW-0769">Symport</keyword>
<evidence type="ECO:0000256" key="12">
    <source>
        <dbReference type="ARBA" id="ARBA00048715"/>
    </source>
</evidence>
<evidence type="ECO:0000313" key="16">
    <source>
        <dbReference type="Proteomes" id="UP001529510"/>
    </source>
</evidence>
<keyword evidence="6" id="KW-0630">Potassium</keyword>
<dbReference type="AlphaFoldDB" id="A0ABD0Q9I6"/>
<dbReference type="Pfam" id="PF00375">
    <property type="entry name" value="SDF"/>
    <property type="match status" value="1"/>
</dbReference>
<dbReference type="EMBL" id="JAMKFB020000010">
    <property type="protein sequence ID" value="KAL0182914.1"/>
    <property type="molecule type" value="Genomic_DNA"/>
</dbReference>
<comment type="catalytic activity">
    <reaction evidence="11">
        <text>K(+)(in) + L-glutamate(out) + 3 Na(+)(out) + H(+)(out) = K(+)(out) + L-glutamate(in) + 3 Na(+)(in) + H(+)(in)</text>
        <dbReference type="Rhea" id="RHEA:70699"/>
        <dbReference type="ChEBI" id="CHEBI:15378"/>
        <dbReference type="ChEBI" id="CHEBI:29101"/>
        <dbReference type="ChEBI" id="CHEBI:29103"/>
        <dbReference type="ChEBI" id="CHEBI:29985"/>
    </reaction>
</comment>
<keyword evidence="7" id="KW-0029">Amino-acid transport</keyword>
<dbReference type="InterPro" id="IPR036458">
    <property type="entry name" value="Na:dicarbo_symporter_sf"/>
</dbReference>
<keyword evidence="4 14" id="KW-0812">Transmembrane</keyword>
<keyword evidence="9" id="KW-0915">Sodium</keyword>
<dbReference type="GO" id="GO:0005886">
    <property type="term" value="C:plasma membrane"/>
    <property type="evidence" value="ECO:0007669"/>
    <property type="project" value="UniProtKB-SubCell"/>
</dbReference>
<keyword evidence="3" id="KW-1003">Cell membrane</keyword>
<comment type="catalytic activity">
    <reaction evidence="13">
        <text>D-aspartate(out) + K(+)(in) + 3 Na(+)(out) + H(+)(out) = D-aspartate(in) + K(+)(out) + 3 Na(+)(in) + H(+)(in)</text>
        <dbReference type="Rhea" id="RHEA:71379"/>
        <dbReference type="ChEBI" id="CHEBI:15378"/>
        <dbReference type="ChEBI" id="CHEBI:29101"/>
        <dbReference type="ChEBI" id="CHEBI:29103"/>
        <dbReference type="ChEBI" id="CHEBI:29990"/>
    </reaction>
</comment>
<dbReference type="Proteomes" id="UP001529510">
    <property type="component" value="Unassembled WGS sequence"/>
</dbReference>
<evidence type="ECO:0000256" key="10">
    <source>
        <dbReference type="ARBA" id="ARBA00023136"/>
    </source>
</evidence>
<feature type="transmembrane region" description="Helical" evidence="14">
    <location>
        <begin position="59"/>
        <end position="76"/>
    </location>
</feature>
<keyword evidence="8 14" id="KW-1133">Transmembrane helix</keyword>
<evidence type="ECO:0000256" key="7">
    <source>
        <dbReference type="ARBA" id="ARBA00022970"/>
    </source>
</evidence>
<dbReference type="PANTHER" id="PTHR11958:SF24">
    <property type="entry name" value="EXCITATORY AMINO ACID TRANSPORTER 1"/>
    <property type="match status" value="1"/>
</dbReference>
<dbReference type="SUPFAM" id="SSF118215">
    <property type="entry name" value="Proton glutamate symport protein"/>
    <property type="match status" value="1"/>
</dbReference>
<gene>
    <name evidence="15" type="ORF">M9458_022289</name>
</gene>
<evidence type="ECO:0000256" key="9">
    <source>
        <dbReference type="ARBA" id="ARBA00023053"/>
    </source>
</evidence>
<dbReference type="PANTHER" id="PTHR11958">
    <property type="entry name" value="SODIUM/DICARBOXYLATE SYMPORTER-RELATED"/>
    <property type="match status" value="1"/>
</dbReference>
<evidence type="ECO:0000256" key="3">
    <source>
        <dbReference type="ARBA" id="ARBA00022475"/>
    </source>
</evidence>
<feature type="transmembrane region" description="Helical" evidence="14">
    <location>
        <begin position="27"/>
        <end position="52"/>
    </location>
</feature>
<comment type="caution">
    <text evidence="15">The sequence shown here is derived from an EMBL/GenBank/DDBJ whole genome shotgun (WGS) entry which is preliminary data.</text>
</comment>
<organism evidence="15 16">
    <name type="scientific">Cirrhinus mrigala</name>
    <name type="common">Mrigala</name>
    <dbReference type="NCBI Taxonomy" id="683832"/>
    <lineage>
        <taxon>Eukaryota</taxon>
        <taxon>Metazoa</taxon>
        <taxon>Chordata</taxon>
        <taxon>Craniata</taxon>
        <taxon>Vertebrata</taxon>
        <taxon>Euteleostomi</taxon>
        <taxon>Actinopterygii</taxon>
        <taxon>Neopterygii</taxon>
        <taxon>Teleostei</taxon>
        <taxon>Ostariophysi</taxon>
        <taxon>Cypriniformes</taxon>
        <taxon>Cyprinidae</taxon>
        <taxon>Labeoninae</taxon>
        <taxon>Labeonini</taxon>
        <taxon>Cirrhinus</taxon>
    </lineage>
</organism>
<evidence type="ECO:0000256" key="2">
    <source>
        <dbReference type="ARBA" id="ARBA00022448"/>
    </source>
</evidence>
<evidence type="ECO:0000256" key="14">
    <source>
        <dbReference type="RuleBase" id="RU361216"/>
    </source>
</evidence>
<evidence type="ECO:0000256" key="5">
    <source>
        <dbReference type="ARBA" id="ARBA00022723"/>
    </source>
</evidence>
<evidence type="ECO:0000256" key="6">
    <source>
        <dbReference type="ARBA" id="ARBA00022958"/>
    </source>
</evidence>
<evidence type="ECO:0000256" key="4">
    <source>
        <dbReference type="ARBA" id="ARBA00022692"/>
    </source>
</evidence>
<accession>A0ABD0Q9I6</accession>
<feature type="non-terminal residue" evidence="15">
    <location>
        <position position="77"/>
    </location>
</feature>
<comment type="caution">
    <text evidence="14">Lacks conserved residue(s) required for the propagation of feature annotation.</text>
</comment>
<name>A0ABD0Q9I6_CIRMR</name>
<dbReference type="InterPro" id="IPR001991">
    <property type="entry name" value="Na-dicarboxylate_symporter"/>
</dbReference>
<dbReference type="GO" id="GO:0015293">
    <property type="term" value="F:symporter activity"/>
    <property type="evidence" value="ECO:0007669"/>
    <property type="project" value="UniProtKB-UniRule"/>
</dbReference>
<evidence type="ECO:0000256" key="13">
    <source>
        <dbReference type="ARBA" id="ARBA00049118"/>
    </source>
</evidence>
<keyword evidence="5" id="KW-0479">Metal-binding</keyword>
<comment type="subcellular location">
    <subcellularLocation>
        <location evidence="1">Cell membrane</location>
        <topology evidence="1">Multi-pass membrane protein</topology>
    </subcellularLocation>
    <subcellularLocation>
        <location evidence="14">Membrane</location>
        <topology evidence="14">Multi-pass membrane protein</topology>
    </subcellularLocation>
</comment>
<evidence type="ECO:0000256" key="8">
    <source>
        <dbReference type="ARBA" id="ARBA00022989"/>
    </source>
</evidence>
<keyword evidence="10 14" id="KW-0472">Membrane</keyword>
<evidence type="ECO:0000256" key="11">
    <source>
        <dbReference type="ARBA" id="ARBA00047601"/>
    </source>
</evidence>
<dbReference type="Gene3D" id="1.10.3860.10">
    <property type="entry name" value="Sodium:dicarboxylate symporter"/>
    <property type="match status" value="1"/>
</dbReference>
<evidence type="ECO:0000256" key="1">
    <source>
        <dbReference type="ARBA" id="ARBA00004651"/>
    </source>
</evidence>
<evidence type="ECO:0000313" key="15">
    <source>
        <dbReference type="EMBL" id="KAL0182914.1"/>
    </source>
</evidence>
<proteinExistence type="inferred from homology"/>
<dbReference type="GO" id="GO:0046872">
    <property type="term" value="F:metal ion binding"/>
    <property type="evidence" value="ECO:0007669"/>
    <property type="project" value="UniProtKB-KW"/>
</dbReference>
<dbReference type="GO" id="GO:0006865">
    <property type="term" value="P:amino acid transport"/>
    <property type="evidence" value="ECO:0007669"/>
    <property type="project" value="UniProtKB-KW"/>
</dbReference>
<feature type="non-terminal residue" evidence="15">
    <location>
        <position position="1"/>
    </location>
</feature>
<sequence length="77" mass="8359">YAPIGILFLIAGKIVEMDDITEMGGQLGMYTITVIIGLMIHGMIILPTLYFVITRKNPFIFITGLLQALITALGTSS</sequence>
<dbReference type="InterPro" id="IPR050746">
    <property type="entry name" value="DAACS"/>
</dbReference>
<reference evidence="15 16" key="1">
    <citation type="submission" date="2024-05" db="EMBL/GenBank/DDBJ databases">
        <title>Genome sequencing and assembly of Indian major carp, Cirrhinus mrigala (Hamilton, 1822).</title>
        <authorList>
            <person name="Mohindra V."/>
            <person name="Chowdhury L.M."/>
            <person name="Lal K."/>
            <person name="Jena J.K."/>
        </authorList>
    </citation>
    <scope>NUCLEOTIDE SEQUENCE [LARGE SCALE GENOMIC DNA]</scope>
    <source>
        <strain evidence="15">CM1030</strain>
        <tissue evidence="15">Blood</tissue>
    </source>
</reference>
<keyword evidence="16" id="KW-1185">Reference proteome</keyword>
<protein>
    <recommendedName>
        <fullName evidence="14">Amino acid transporter</fullName>
    </recommendedName>
</protein>
<comment type="catalytic activity">
    <reaction evidence="12">
        <text>K(+)(in) + L-aspartate(out) + 3 Na(+)(out) + H(+)(out) = K(+)(out) + L-aspartate(in) + 3 Na(+)(in) + H(+)(in)</text>
        <dbReference type="Rhea" id="RHEA:70851"/>
        <dbReference type="ChEBI" id="CHEBI:15378"/>
        <dbReference type="ChEBI" id="CHEBI:29101"/>
        <dbReference type="ChEBI" id="CHEBI:29103"/>
        <dbReference type="ChEBI" id="CHEBI:29991"/>
    </reaction>
</comment>
<keyword evidence="2 14" id="KW-0813">Transport</keyword>